<keyword evidence="2" id="KW-1185">Reference proteome</keyword>
<reference evidence="1" key="1">
    <citation type="submission" date="2019-10" db="EMBL/GenBank/DDBJ databases">
        <authorList>
            <consortium name="DOE Joint Genome Institute"/>
            <person name="Kuo A."/>
            <person name="Miyauchi S."/>
            <person name="Kiss E."/>
            <person name="Drula E."/>
            <person name="Kohler A."/>
            <person name="Sanchez-Garcia M."/>
            <person name="Andreopoulos B."/>
            <person name="Barry K.W."/>
            <person name="Bonito G."/>
            <person name="Buee M."/>
            <person name="Carver A."/>
            <person name="Chen C."/>
            <person name="Cichocki N."/>
            <person name="Clum A."/>
            <person name="Culley D."/>
            <person name="Crous P.W."/>
            <person name="Fauchery L."/>
            <person name="Girlanda M."/>
            <person name="Hayes R."/>
            <person name="Keri Z."/>
            <person name="LaButti K."/>
            <person name="Lipzen A."/>
            <person name="Lombard V."/>
            <person name="Magnuson J."/>
            <person name="Maillard F."/>
            <person name="Morin E."/>
            <person name="Murat C."/>
            <person name="Nolan M."/>
            <person name="Ohm R."/>
            <person name="Pangilinan J."/>
            <person name="Pereira M."/>
            <person name="Perotto S."/>
            <person name="Peter M."/>
            <person name="Riley R."/>
            <person name="Sitrit Y."/>
            <person name="Stielow B."/>
            <person name="Szollosi G."/>
            <person name="Zifcakova L."/>
            <person name="Stursova M."/>
            <person name="Spatafora J.W."/>
            <person name="Tedersoo L."/>
            <person name="Vaario L.-M."/>
            <person name="Yamada A."/>
            <person name="Yan M."/>
            <person name="Wang P."/>
            <person name="Xu J."/>
            <person name="Bruns T."/>
            <person name="Baldrian P."/>
            <person name="Vilgalys R."/>
            <person name="Henrissat B."/>
            <person name="Grigoriev I.V."/>
            <person name="Hibbett D."/>
            <person name="Nagy L.G."/>
            <person name="Martin F.M."/>
        </authorList>
    </citation>
    <scope>NUCLEOTIDE SEQUENCE</scope>
    <source>
        <strain evidence="1">BED1</strain>
    </source>
</reference>
<evidence type="ECO:0000313" key="1">
    <source>
        <dbReference type="EMBL" id="KAF8419130.1"/>
    </source>
</evidence>
<dbReference type="AlphaFoldDB" id="A0AAD4G6L6"/>
<dbReference type="Proteomes" id="UP001194468">
    <property type="component" value="Unassembled WGS sequence"/>
</dbReference>
<dbReference type="EMBL" id="WHUW01000182">
    <property type="protein sequence ID" value="KAF8419130.1"/>
    <property type="molecule type" value="Genomic_DNA"/>
</dbReference>
<name>A0AAD4G6L6_BOLED</name>
<reference evidence="1" key="2">
    <citation type="journal article" date="2020" name="Nat. Commun.">
        <title>Large-scale genome sequencing of mycorrhizal fungi provides insights into the early evolution of symbiotic traits.</title>
        <authorList>
            <person name="Miyauchi S."/>
            <person name="Kiss E."/>
            <person name="Kuo A."/>
            <person name="Drula E."/>
            <person name="Kohler A."/>
            <person name="Sanchez-Garcia M."/>
            <person name="Morin E."/>
            <person name="Andreopoulos B."/>
            <person name="Barry K.W."/>
            <person name="Bonito G."/>
            <person name="Buee M."/>
            <person name="Carver A."/>
            <person name="Chen C."/>
            <person name="Cichocki N."/>
            <person name="Clum A."/>
            <person name="Culley D."/>
            <person name="Crous P.W."/>
            <person name="Fauchery L."/>
            <person name="Girlanda M."/>
            <person name="Hayes R.D."/>
            <person name="Keri Z."/>
            <person name="LaButti K."/>
            <person name="Lipzen A."/>
            <person name="Lombard V."/>
            <person name="Magnuson J."/>
            <person name="Maillard F."/>
            <person name="Murat C."/>
            <person name="Nolan M."/>
            <person name="Ohm R.A."/>
            <person name="Pangilinan J."/>
            <person name="Pereira M.F."/>
            <person name="Perotto S."/>
            <person name="Peter M."/>
            <person name="Pfister S."/>
            <person name="Riley R."/>
            <person name="Sitrit Y."/>
            <person name="Stielow J.B."/>
            <person name="Szollosi G."/>
            <person name="Zifcakova L."/>
            <person name="Stursova M."/>
            <person name="Spatafora J.W."/>
            <person name="Tedersoo L."/>
            <person name="Vaario L.M."/>
            <person name="Yamada A."/>
            <person name="Yan M."/>
            <person name="Wang P."/>
            <person name="Xu J."/>
            <person name="Bruns T."/>
            <person name="Baldrian P."/>
            <person name="Vilgalys R."/>
            <person name="Dunand C."/>
            <person name="Henrissat B."/>
            <person name="Grigoriev I.V."/>
            <person name="Hibbett D."/>
            <person name="Nagy L.G."/>
            <person name="Martin F.M."/>
        </authorList>
    </citation>
    <scope>NUCLEOTIDE SEQUENCE</scope>
    <source>
        <strain evidence="1">BED1</strain>
    </source>
</reference>
<sequence>MLLGFDTDGGTNFGLAIQQAQAVVREQSWSTERFPVIIFLSDGECSIGDVMQDLCRTAIRLGNAVSYHTVSFGPDGPSMYLRRMAEMARDAQNNAPRDPLVPATVSCIWEKVAVKFVQVQQVHTLVLLLQLVLCWPKFHPCPSLRLTCICLPIADHQSV</sequence>
<gene>
    <name evidence="1" type="ORF">L210DRAFT_2345002</name>
</gene>
<evidence type="ECO:0000313" key="2">
    <source>
        <dbReference type="Proteomes" id="UP001194468"/>
    </source>
</evidence>
<proteinExistence type="predicted"/>
<dbReference type="InterPro" id="IPR036465">
    <property type="entry name" value="vWFA_dom_sf"/>
</dbReference>
<accession>A0AAD4G6L6</accession>
<organism evidence="1 2">
    <name type="scientific">Boletus edulis BED1</name>
    <dbReference type="NCBI Taxonomy" id="1328754"/>
    <lineage>
        <taxon>Eukaryota</taxon>
        <taxon>Fungi</taxon>
        <taxon>Dikarya</taxon>
        <taxon>Basidiomycota</taxon>
        <taxon>Agaricomycotina</taxon>
        <taxon>Agaricomycetes</taxon>
        <taxon>Agaricomycetidae</taxon>
        <taxon>Boletales</taxon>
        <taxon>Boletineae</taxon>
        <taxon>Boletaceae</taxon>
        <taxon>Boletoideae</taxon>
        <taxon>Boletus</taxon>
    </lineage>
</organism>
<comment type="caution">
    <text evidence="1">The sequence shown here is derived from an EMBL/GenBank/DDBJ whole genome shotgun (WGS) entry which is preliminary data.</text>
</comment>
<dbReference type="Gene3D" id="3.40.50.410">
    <property type="entry name" value="von Willebrand factor, type A domain"/>
    <property type="match status" value="1"/>
</dbReference>
<evidence type="ECO:0008006" key="3">
    <source>
        <dbReference type="Google" id="ProtNLM"/>
    </source>
</evidence>
<protein>
    <recommendedName>
        <fullName evidence="3">VWFA domain-containing protein</fullName>
    </recommendedName>
</protein>
<dbReference type="CDD" id="cd00198">
    <property type="entry name" value="vWFA"/>
    <property type="match status" value="1"/>
</dbReference>
<dbReference type="SUPFAM" id="SSF53300">
    <property type="entry name" value="vWA-like"/>
    <property type="match status" value="1"/>
</dbReference>